<organism evidence="4 5">
    <name type="scientific">Flavimaricola marinus</name>
    <dbReference type="NCBI Taxonomy" id="1819565"/>
    <lineage>
        <taxon>Bacteria</taxon>
        <taxon>Pseudomonadati</taxon>
        <taxon>Pseudomonadota</taxon>
        <taxon>Alphaproteobacteria</taxon>
        <taxon>Rhodobacterales</taxon>
        <taxon>Paracoccaceae</taxon>
        <taxon>Flavimaricola</taxon>
    </lineage>
</organism>
<dbReference type="Gene3D" id="3.40.50.300">
    <property type="entry name" value="P-loop containing nucleotide triphosphate hydrolases"/>
    <property type="match status" value="2"/>
</dbReference>
<dbReference type="PANTHER" id="PTHR41259:SF1">
    <property type="entry name" value="DOUBLE-STRAND BREAK REPAIR RAD50 ATPASE, PUTATIVE-RELATED"/>
    <property type="match status" value="1"/>
</dbReference>
<feature type="domain" description="YhaN AAA" evidence="3">
    <location>
        <begin position="1"/>
        <end position="206"/>
    </location>
</feature>
<feature type="compositionally biased region" description="Basic and acidic residues" evidence="2">
    <location>
        <begin position="842"/>
        <end position="851"/>
    </location>
</feature>
<feature type="region of interest" description="Disordered" evidence="2">
    <location>
        <begin position="842"/>
        <end position="902"/>
    </location>
</feature>
<dbReference type="Pfam" id="PF13514">
    <property type="entry name" value="AAA_27"/>
    <property type="match status" value="1"/>
</dbReference>
<feature type="coiled-coil region" evidence="1">
    <location>
        <begin position="387"/>
        <end position="414"/>
    </location>
</feature>
<dbReference type="AlphaFoldDB" id="A0A238LJ46"/>
<feature type="region of interest" description="Disordered" evidence="2">
    <location>
        <begin position="516"/>
        <end position="538"/>
    </location>
</feature>
<evidence type="ECO:0000256" key="2">
    <source>
        <dbReference type="SAM" id="MobiDB-lite"/>
    </source>
</evidence>
<proteinExistence type="predicted"/>
<feature type="coiled-coil region" evidence="1">
    <location>
        <begin position="278"/>
        <end position="305"/>
    </location>
</feature>
<dbReference type="RefSeq" id="WP_093993601.1">
    <property type="nucleotide sequence ID" value="NZ_FXZK01000009.1"/>
</dbReference>
<feature type="coiled-coil region" evidence="1">
    <location>
        <begin position="715"/>
        <end position="790"/>
    </location>
</feature>
<dbReference type="PANTHER" id="PTHR41259">
    <property type="entry name" value="DOUBLE-STRAND BREAK REPAIR RAD50 ATPASE, PUTATIVE-RELATED"/>
    <property type="match status" value="1"/>
</dbReference>
<gene>
    <name evidence="4" type="ORF">LOM8899_03592</name>
</gene>
<sequence>MRLNRLDLIRYGRFKDAEIVLPKHGNGAADVTVIFGPNEAGKSTAFHGFMDLLFGFKGGAHPYAFKFERSDLLVGAELDLPGRGAVILRRNGKRSRSLLDAQDRPLEEAILGGALHGLDRDAYTERFSLNDESLRRGGERIAGAQGDLGQLLHAGVSGLTGIAATLDELSARADGFHKKHGRATWLKTGKDRLTEIGRELRADRLTIERERSLRRDRDRATAAFEEAAAALRQAHQRQAAAKAAQVWYGRSDELTRIDEALTAFPSGPDLPLNTSERVAGLVEKIANLEARLAEAAEDILRLDTAISENAADPLAEPLAAELARLEQLTIDGAPLMGRATTAQADLARRFDEIREQDRLIRDVLTKLSVSEEALSVLVLTPDALEDLNRATQDVLTARAAAKAAQDRLDTARKQMGEAPQEPQDLSALRAAHDAWQTVADLTSHETATDQAAARLTDAVAGLPATWKGLIEAGLPARETVDDVAREYLTLTAQLTSAENERESHAAELAEARAEREAQEAAPDTVDIASTQQARRTRDLTWKGHRAEMTDRSADAFEEAMYADDSARAHYQTGTEARQRLQAARSRERTAQARLDTAKARLDDIADRHGSLSERIASISRAIGLPEDSAASALAARHQTLTTAAAAAADLANAQAALKSRQARKAAALTALSEAAQQVGLDTDIANLPSHALKSLTLEDSHRQAWTKWQKAQETVAELDTEARQAGSERDEAERSLDSLTATLPLTDRSPAGLRSALPHLRALQQLHADRQKLSTRIEALERAISAMKDGAKRLCRILGTSEDEALTDPLRVIDDARARATAARRADEKRIEATERREAAISARDRAEANRNEAQSELNDCFSGQGASDLAPSDRVAQLVERDRQRAARATADKERKSARDSVDPELFIDELARLPDAVRATELEIEQKDAQDNRDAARDAQREAERIYKEAFDAADRSDLATEQATILEELRDGAHRAAVARLGVLAARGALRRLAAERRSSMLQDVEEAFVSMTAPAWTGVDVWSQDEGEKLVGIQPGGGSVPVEQMSTGTMGQLYFALRLAGYRAFARDPGPLPMVLDDIMETFDDTRARAALQLCAEIGKGGQAILFTHHAHLVELARDTIPGVGVVDMPA</sequence>
<dbReference type="EMBL" id="FXZK01000009">
    <property type="protein sequence ID" value="SMY09425.1"/>
    <property type="molecule type" value="Genomic_DNA"/>
</dbReference>
<dbReference type="Proteomes" id="UP000201613">
    <property type="component" value="Unassembled WGS sequence"/>
</dbReference>
<evidence type="ECO:0000259" key="3">
    <source>
        <dbReference type="Pfam" id="PF13514"/>
    </source>
</evidence>
<evidence type="ECO:0000313" key="4">
    <source>
        <dbReference type="EMBL" id="SMY09425.1"/>
    </source>
</evidence>
<feature type="compositionally biased region" description="Basic and acidic residues" evidence="2">
    <location>
        <begin position="880"/>
        <end position="902"/>
    </location>
</feature>
<keyword evidence="1" id="KW-0175">Coiled coil</keyword>
<accession>A0A238LJ46</accession>
<keyword evidence="5" id="KW-1185">Reference proteome</keyword>
<dbReference type="SUPFAM" id="SSF52540">
    <property type="entry name" value="P-loop containing nucleoside triphosphate hydrolases"/>
    <property type="match status" value="1"/>
</dbReference>
<reference evidence="4 5" key="1">
    <citation type="submission" date="2017-05" db="EMBL/GenBank/DDBJ databases">
        <authorList>
            <person name="Song R."/>
            <person name="Chenine A.L."/>
            <person name="Ruprecht R.M."/>
        </authorList>
    </citation>
    <scope>NUCLEOTIDE SEQUENCE [LARGE SCALE GENOMIC DNA]</scope>
    <source>
        <strain evidence="4 5">CECT 8899</strain>
    </source>
</reference>
<evidence type="ECO:0000313" key="5">
    <source>
        <dbReference type="Proteomes" id="UP000201613"/>
    </source>
</evidence>
<protein>
    <recommendedName>
        <fullName evidence="3">YhaN AAA domain-containing protein</fullName>
    </recommendedName>
</protein>
<feature type="coiled-coil region" evidence="1">
    <location>
        <begin position="921"/>
        <end position="951"/>
    </location>
</feature>
<dbReference type="InterPro" id="IPR038734">
    <property type="entry name" value="YhaN_AAA"/>
</dbReference>
<name>A0A238LJ46_9RHOB</name>
<dbReference type="OrthoDB" id="9764467at2"/>
<dbReference type="InterPro" id="IPR027417">
    <property type="entry name" value="P-loop_NTPase"/>
</dbReference>
<evidence type="ECO:0000256" key="1">
    <source>
        <dbReference type="SAM" id="Coils"/>
    </source>
</evidence>